<dbReference type="SUPFAM" id="SSF46785">
    <property type="entry name" value="Winged helix' DNA-binding domain"/>
    <property type="match status" value="1"/>
</dbReference>
<protein>
    <recommendedName>
        <fullName evidence="3">DUF742 domain-containing protein</fullName>
    </recommendedName>
</protein>
<dbReference type="InterPro" id="IPR036388">
    <property type="entry name" value="WH-like_DNA-bd_sf"/>
</dbReference>
<reference evidence="1" key="2">
    <citation type="submission" date="2020-09" db="EMBL/GenBank/DDBJ databases">
        <authorList>
            <person name="Sun Q."/>
            <person name="Ohkuma M."/>
        </authorList>
    </citation>
    <scope>NUCLEOTIDE SEQUENCE</scope>
    <source>
        <strain evidence="1">JCM 5069</strain>
    </source>
</reference>
<reference evidence="1" key="1">
    <citation type="journal article" date="2014" name="Int. J. Syst. Evol. Microbiol.">
        <title>Complete genome sequence of Corynebacterium casei LMG S-19264T (=DSM 44701T), isolated from a smear-ripened cheese.</title>
        <authorList>
            <consortium name="US DOE Joint Genome Institute (JGI-PGF)"/>
            <person name="Walter F."/>
            <person name="Albersmeier A."/>
            <person name="Kalinowski J."/>
            <person name="Ruckert C."/>
        </authorList>
    </citation>
    <scope>NUCLEOTIDE SEQUENCE</scope>
    <source>
        <strain evidence="1">JCM 5069</strain>
    </source>
</reference>
<dbReference type="InterPro" id="IPR036390">
    <property type="entry name" value="WH_DNA-bd_sf"/>
</dbReference>
<dbReference type="RefSeq" id="WP_189930921.1">
    <property type="nucleotide sequence ID" value="NZ_BNCD01000005.1"/>
</dbReference>
<comment type="caution">
    <text evidence="1">The sequence shown here is derived from an EMBL/GenBank/DDBJ whole genome shotgun (WGS) entry which is preliminary data.</text>
</comment>
<sequence>MSAARSGGDRLVRTYVVTGGRSHASRNHFDHITLVSLSDAAGHLGRAQLTPEHAEILDTLTRGAQSVAELAALLRLPLSVVRILLADLMDSGHITTGPRITETPEHDRRTLLEDVLAGLRRL</sequence>
<organism evidence="1 2">
    <name type="scientific">Streptomyces sulfonofaciens</name>
    <dbReference type="NCBI Taxonomy" id="68272"/>
    <lineage>
        <taxon>Bacteria</taxon>
        <taxon>Bacillati</taxon>
        <taxon>Actinomycetota</taxon>
        <taxon>Actinomycetes</taxon>
        <taxon>Kitasatosporales</taxon>
        <taxon>Streptomycetaceae</taxon>
        <taxon>Streptomyces</taxon>
    </lineage>
</organism>
<dbReference type="PANTHER" id="PTHR36221">
    <property type="entry name" value="DUF742 DOMAIN-CONTAINING PROTEIN"/>
    <property type="match status" value="1"/>
</dbReference>
<dbReference type="InterPro" id="IPR007995">
    <property type="entry name" value="DUF742"/>
</dbReference>
<evidence type="ECO:0008006" key="3">
    <source>
        <dbReference type="Google" id="ProtNLM"/>
    </source>
</evidence>
<dbReference type="Proteomes" id="UP000603708">
    <property type="component" value="Unassembled WGS sequence"/>
</dbReference>
<keyword evidence="2" id="KW-1185">Reference proteome</keyword>
<gene>
    <name evidence="1" type="ORF">GCM10018793_23920</name>
</gene>
<dbReference type="Pfam" id="PF05331">
    <property type="entry name" value="DUF742"/>
    <property type="match status" value="1"/>
</dbReference>
<evidence type="ECO:0000313" key="1">
    <source>
        <dbReference type="EMBL" id="GHH76922.1"/>
    </source>
</evidence>
<dbReference type="Gene3D" id="1.10.10.10">
    <property type="entry name" value="Winged helix-like DNA-binding domain superfamily/Winged helix DNA-binding domain"/>
    <property type="match status" value="1"/>
</dbReference>
<accession>A0A919G2L4</accession>
<dbReference type="EMBL" id="BNCD01000005">
    <property type="protein sequence ID" value="GHH76922.1"/>
    <property type="molecule type" value="Genomic_DNA"/>
</dbReference>
<dbReference type="PANTHER" id="PTHR36221:SF1">
    <property type="entry name" value="DUF742 DOMAIN-CONTAINING PROTEIN"/>
    <property type="match status" value="1"/>
</dbReference>
<dbReference type="AlphaFoldDB" id="A0A919G2L4"/>
<name>A0A919G2L4_9ACTN</name>
<proteinExistence type="predicted"/>
<evidence type="ECO:0000313" key="2">
    <source>
        <dbReference type="Proteomes" id="UP000603708"/>
    </source>
</evidence>